<dbReference type="PANTHER" id="PTHR15422">
    <property type="entry name" value="OS05G0565100 PROTEIN"/>
    <property type="match status" value="1"/>
</dbReference>
<dbReference type="InterPro" id="IPR045150">
    <property type="entry name" value="CYB561D1/2"/>
</dbReference>
<evidence type="ECO:0000256" key="8">
    <source>
        <dbReference type="ARBA" id="ARBA00022989"/>
    </source>
</evidence>
<keyword evidence="14" id="KW-1185">Reference proteome</keyword>
<sequence>MATVVRSWRVAEYLLGVCLSMAFMANASHGHSSGGSSDSAVPTSANAPLRGFEKTIIVHGIMSTVAFLLVLPAGIYLARFTRTFNNKWYTGHWIIQGVLGGLTVVIGVGLGFLADNQVPEERESPHKDIGKVILFLYFAQCALGAFIHFVKIRFRWGRPPQNYFHAILGLLIVGLSVYQIWLGFAREWPGATGRPNLSSAYTIAWLTWSIALVVLYAGGLTLLPRQWRQERTSKNSNASTNASALPTQYAPVHLDDQAWQYRESIELKGH</sequence>
<dbReference type="AlphaFoldDB" id="A0A0C9VNV1"/>
<keyword evidence="3" id="KW-0813">Transport</keyword>
<evidence type="ECO:0000256" key="7">
    <source>
        <dbReference type="ARBA" id="ARBA00022982"/>
    </source>
</evidence>
<dbReference type="GO" id="GO:0140575">
    <property type="term" value="F:transmembrane monodehydroascorbate reductase activity"/>
    <property type="evidence" value="ECO:0007669"/>
    <property type="project" value="InterPro"/>
</dbReference>
<feature type="transmembrane region" description="Helical" evidence="11">
    <location>
        <begin position="132"/>
        <end position="150"/>
    </location>
</feature>
<dbReference type="PANTHER" id="PTHR15422:SF24">
    <property type="entry name" value="DOMON RELATED DOMAIN-CONTAINING PROTEIN"/>
    <property type="match status" value="1"/>
</dbReference>
<comment type="subcellular location">
    <subcellularLocation>
        <location evidence="2">Membrane</location>
        <topology evidence="2">Multi-pass membrane protein</topology>
    </subcellularLocation>
</comment>
<feature type="transmembrane region" description="Helical" evidence="11">
    <location>
        <begin position="202"/>
        <end position="223"/>
    </location>
</feature>
<accession>A0A0C9VNV1</accession>
<feature type="transmembrane region" description="Helical" evidence="11">
    <location>
        <begin position="56"/>
        <end position="78"/>
    </location>
</feature>
<evidence type="ECO:0000256" key="3">
    <source>
        <dbReference type="ARBA" id="ARBA00022448"/>
    </source>
</evidence>
<gene>
    <name evidence="13" type="ORF">M422DRAFT_257740</name>
</gene>
<evidence type="ECO:0000256" key="9">
    <source>
        <dbReference type="ARBA" id="ARBA00023004"/>
    </source>
</evidence>
<feature type="domain" description="Cytochrome b561" evidence="12">
    <location>
        <begin position="10"/>
        <end position="226"/>
    </location>
</feature>
<evidence type="ECO:0000256" key="6">
    <source>
        <dbReference type="ARBA" id="ARBA00022723"/>
    </source>
</evidence>
<reference evidence="13 14" key="1">
    <citation type="submission" date="2014-06" db="EMBL/GenBank/DDBJ databases">
        <title>Evolutionary Origins and Diversification of the Mycorrhizal Mutualists.</title>
        <authorList>
            <consortium name="DOE Joint Genome Institute"/>
            <consortium name="Mycorrhizal Genomics Consortium"/>
            <person name="Kohler A."/>
            <person name="Kuo A."/>
            <person name="Nagy L.G."/>
            <person name="Floudas D."/>
            <person name="Copeland A."/>
            <person name="Barry K.W."/>
            <person name="Cichocki N."/>
            <person name="Veneault-Fourrey C."/>
            <person name="LaButti K."/>
            <person name="Lindquist E.A."/>
            <person name="Lipzen A."/>
            <person name="Lundell T."/>
            <person name="Morin E."/>
            <person name="Murat C."/>
            <person name="Riley R."/>
            <person name="Ohm R."/>
            <person name="Sun H."/>
            <person name="Tunlid A."/>
            <person name="Henrissat B."/>
            <person name="Grigoriev I.V."/>
            <person name="Hibbett D.S."/>
            <person name="Martin F."/>
        </authorList>
    </citation>
    <scope>NUCLEOTIDE SEQUENCE [LARGE SCALE GENOMIC DNA]</scope>
    <source>
        <strain evidence="13 14">SS14</strain>
    </source>
</reference>
<evidence type="ECO:0000313" key="13">
    <source>
        <dbReference type="EMBL" id="KIJ39421.1"/>
    </source>
</evidence>
<keyword evidence="5 11" id="KW-0812">Transmembrane</keyword>
<keyword evidence="8 11" id="KW-1133">Transmembrane helix</keyword>
<dbReference type="InterPro" id="IPR006593">
    <property type="entry name" value="Cyt_b561/ferric_Rdtase_TM"/>
</dbReference>
<dbReference type="PROSITE" id="PS50939">
    <property type="entry name" value="CYTOCHROME_B561"/>
    <property type="match status" value="1"/>
</dbReference>
<dbReference type="CDD" id="cd08760">
    <property type="entry name" value="Cyt_b561_FRRS1_like"/>
    <property type="match status" value="1"/>
</dbReference>
<protein>
    <recommendedName>
        <fullName evidence="12">Cytochrome b561 domain-containing protein</fullName>
    </recommendedName>
</protein>
<dbReference type="OrthoDB" id="19261at2759"/>
<evidence type="ECO:0000256" key="5">
    <source>
        <dbReference type="ARBA" id="ARBA00022692"/>
    </source>
</evidence>
<evidence type="ECO:0000256" key="1">
    <source>
        <dbReference type="ARBA" id="ARBA00001970"/>
    </source>
</evidence>
<dbReference type="GO" id="GO:0046872">
    <property type="term" value="F:metal ion binding"/>
    <property type="evidence" value="ECO:0007669"/>
    <property type="project" value="UniProtKB-KW"/>
</dbReference>
<dbReference type="GO" id="GO:0020037">
    <property type="term" value="F:heme binding"/>
    <property type="evidence" value="ECO:0007669"/>
    <property type="project" value="TreeGrafter"/>
</dbReference>
<dbReference type="SMART" id="SM00665">
    <property type="entry name" value="B561"/>
    <property type="match status" value="1"/>
</dbReference>
<name>A0A0C9VNV1_SPHS4</name>
<keyword evidence="7" id="KW-0249">Electron transport</keyword>
<keyword evidence="9" id="KW-0408">Iron</keyword>
<organism evidence="13 14">
    <name type="scientific">Sphaerobolus stellatus (strain SS14)</name>
    <dbReference type="NCBI Taxonomy" id="990650"/>
    <lineage>
        <taxon>Eukaryota</taxon>
        <taxon>Fungi</taxon>
        <taxon>Dikarya</taxon>
        <taxon>Basidiomycota</taxon>
        <taxon>Agaricomycotina</taxon>
        <taxon>Agaricomycetes</taxon>
        <taxon>Phallomycetidae</taxon>
        <taxon>Geastrales</taxon>
        <taxon>Sphaerobolaceae</taxon>
        <taxon>Sphaerobolus</taxon>
    </lineage>
</organism>
<comment type="cofactor">
    <cofactor evidence="1">
        <name>heme b</name>
        <dbReference type="ChEBI" id="CHEBI:60344"/>
    </cofactor>
</comment>
<feature type="transmembrane region" description="Helical" evidence="11">
    <location>
        <begin position="162"/>
        <end position="182"/>
    </location>
</feature>
<keyword evidence="10 11" id="KW-0472">Membrane</keyword>
<dbReference type="EMBL" id="KN837152">
    <property type="protein sequence ID" value="KIJ39421.1"/>
    <property type="molecule type" value="Genomic_DNA"/>
</dbReference>
<dbReference type="HOGENOM" id="CLU_090085_0_0_1"/>
<evidence type="ECO:0000256" key="10">
    <source>
        <dbReference type="ARBA" id="ARBA00023136"/>
    </source>
</evidence>
<dbReference type="Proteomes" id="UP000054279">
    <property type="component" value="Unassembled WGS sequence"/>
</dbReference>
<evidence type="ECO:0000256" key="2">
    <source>
        <dbReference type="ARBA" id="ARBA00004141"/>
    </source>
</evidence>
<dbReference type="GO" id="GO:0016020">
    <property type="term" value="C:membrane"/>
    <property type="evidence" value="ECO:0007669"/>
    <property type="project" value="UniProtKB-SubCell"/>
</dbReference>
<dbReference type="Pfam" id="PF03188">
    <property type="entry name" value="Cytochrom_B561"/>
    <property type="match status" value="1"/>
</dbReference>
<proteinExistence type="predicted"/>
<evidence type="ECO:0000259" key="12">
    <source>
        <dbReference type="PROSITE" id="PS50939"/>
    </source>
</evidence>
<evidence type="ECO:0000256" key="11">
    <source>
        <dbReference type="SAM" id="Phobius"/>
    </source>
</evidence>
<keyword evidence="4" id="KW-0349">Heme</keyword>
<evidence type="ECO:0000256" key="4">
    <source>
        <dbReference type="ARBA" id="ARBA00022617"/>
    </source>
</evidence>
<keyword evidence="6" id="KW-0479">Metal-binding</keyword>
<evidence type="ECO:0000313" key="14">
    <source>
        <dbReference type="Proteomes" id="UP000054279"/>
    </source>
</evidence>
<feature type="transmembrane region" description="Helical" evidence="11">
    <location>
        <begin position="90"/>
        <end position="112"/>
    </location>
</feature>
<dbReference type="Gene3D" id="1.20.120.1770">
    <property type="match status" value="1"/>
</dbReference>